<dbReference type="STRING" id="1317117.ATO7_04870"/>
<organism evidence="1 2">
    <name type="scientific">Oceanococcus atlanticus</name>
    <dbReference type="NCBI Taxonomy" id="1317117"/>
    <lineage>
        <taxon>Bacteria</taxon>
        <taxon>Pseudomonadati</taxon>
        <taxon>Pseudomonadota</taxon>
        <taxon>Gammaproteobacteria</taxon>
        <taxon>Chromatiales</taxon>
        <taxon>Oceanococcaceae</taxon>
        <taxon>Oceanococcus</taxon>
    </lineage>
</organism>
<dbReference type="Proteomes" id="UP000192342">
    <property type="component" value="Unassembled WGS sequence"/>
</dbReference>
<proteinExistence type="predicted"/>
<dbReference type="OrthoDB" id="9773910at2"/>
<dbReference type="Gene3D" id="3.40.50.1000">
    <property type="entry name" value="HAD superfamily/HAD-like"/>
    <property type="match status" value="1"/>
</dbReference>
<dbReference type="NCBIfam" id="TIGR01509">
    <property type="entry name" value="HAD-SF-IA-v3"/>
    <property type="match status" value="1"/>
</dbReference>
<protein>
    <submittedName>
        <fullName evidence="1">Hydrolase</fullName>
    </submittedName>
</protein>
<evidence type="ECO:0000313" key="2">
    <source>
        <dbReference type="Proteomes" id="UP000192342"/>
    </source>
</evidence>
<evidence type="ECO:0000313" key="1">
    <source>
        <dbReference type="EMBL" id="ORE89183.1"/>
    </source>
</evidence>
<gene>
    <name evidence="1" type="ORF">ATO7_04870</name>
</gene>
<dbReference type="InterPro" id="IPR036412">
    <property type="entry name" value="HAD-like_sf"/>
</dbReference>
<dbReference type="GO" id="GO:0006281">
    <property type="term" value="P:DNA repair"/>
    <property type="evidence" value="ECO:0007669"/>
    <property type="project" value="TreeGrafter"/>
</dbReference>
<dbReference type="PANTHER" id="PTHR43434:SF3">
    <property type="entry name" value="GMP_IMP NUCLEOTIDASE YRFG"/>
    <property type="match status" value="1"/>
</dbReference>
<keyword evidence="2" id="KW-1185">Reference proteome</keyword>
<dbReference type="SUPFAM" id="SSF56784">
    <property type="entry name" value="HAD-like"/>
    <property type="match status" value="1"/>
</dbReference>
<dbReference type="InterPro" id="IPR050155">
    <property type="entry name" value="HAD-like_hydrolase_sf"/>
</dbReference>
<dbReference type="GO" id="GO:0008967">
    <property type="term" value="F:phosphoglycolate phosphatase activity"/>
    <property type="evidence" value="ECO:0007669"/>
    <property type="project" value="TreeGrafter"/>
</dbReference>
<accession>A0A1Y1SHN3</accession>
<dbReference type="Pfam" id="PF00702">
    <property type="entry name" value="Hydrolase"/>
    <property type="match status" value="1"/>
</dbReference>
<comment type="caution">
    <text evidence="1">The sequence shown here is derived from an EMBL/GenBank/DDBJ whole genome shotgun (WGS) entry which is preliminary data.</text>
</comment>
<dbReference type="RefSeq" id="WP_083560062.1">
    <property type="nucleotide sequence ID" value="NZ_AQQV01000001.1"/>
</dbReference>
<dbReference type="InterPro" id="IPR006439">
    <property type="entry name" value="HAD-SF_hydro_IA"/>
</dbReference>
<sequence length="223" mass="24872">MSNALDWARIDTVLLDMDGTVLDLAFDNYFWLTHLPAAWGKPRGLAPDQAMQALMPHFIGLRGSLLWYCLDHWSELLEMDIVALKQECRDMIRFLPGAQDFLQQVRASGRRLLLVTNAHPDALALKQSQCPIHEYFEGLHSSHSWGRPKEDASFWTDFAQDCDVDLSRSLFVDDSEAVLRGAVAGGVSQVCGILAPDTSTPARQPFGDWPHVHGLGDISVSTR</sequence>
<dbReference type="EMBL" id="AQQV01000001">
    <property type="protein sequence ID" value="ORE89183.1"/>
    <property type="molecule type" value="Genomic_DNA"/>
</dbReference>
<name>A0A1Y1SHN3_9GAMM</name>
<dbReference type="PANTHER" id="PTHR43434">
    <property type="entry name" value="PHOSPHOGLYCOLATE PHOSPHATASE"/>
    <property type="match status" value="1"/>
</dbReference>
<keyword evidence="1" id="KW-0378">Hydrolase</keyword>
<dbReference type="InterPro" id="IPR023214">
    <property type="entry name" value="HAD_sf"/>
</dbReference>
<reference evidence="1 2" key="1">
    <citation type="submission" date="2013-04" db="EMBL/GenBank/DDBJ databases">
        <title>Oceanococcus atlanticus 22II-S10r2 Genome Sequencing.</title>
        <authorList>
            <person name="Lai Q."/>
            <person name="Li G."/>
            <person name="Shao Z."/>
        </authorList>
    </citation>
    <scope>NUCLEOTIDE SEQUENCE [LARGE SCALE GENOMIC DNA]</scope>
    <source>
        <strain evidence="1 2">22II-S10r2</strain>
    </source>
</reference>
<dbReference type="GO" id="GO:0005829">
    <property type="term" value="C:cytosol"/>
    <property type="evidence" value="ECO:0007669"/>
    <property type="project" value="TreeGrafter"/>
</dbReference>
<dbReference type="AlphaFoldDB" id="A0A1Y1SHN3"/>
<dbReference type="NCBIfam" id="NF011564">
    <property type="entry name" value="PRK14988.1"/>
    <property type="match status" value="1"/>
</dbReference>